<name>A0AAN6Z224_9PEZI</name>
<dbReference type="PANTHER" id="PTHR43283:SF17">
    <property type="entry name" value="(LOVD), PUTATIVE (AFU_ORTHOLOGUE AFUA_5G00920)-RELATED"/>
    <property type="match status" value="1"/>
</dbReference>
<dbReference type="GeneID" id="87826863"/>
<keyword evidence="5" id="KW-1185">Reference proteome</keyword>
<evidence type="ECO:0000256" key="1">
    <source>
        <dbReference type="ARBA" id="ARBA00009009"/>
    </source>
</evidence>
<protein>
    <submittedName>
        <fullName evidence="4">Beta-lactamase/transpeptidase-like protein</fullName>
    </submittedName>
</protein>
<dbReference type="PANTHER" id="PTHR43283">
    <property type="entry name" value="BETA-LACTAMASE-RELATED"/>
    <property type="match status" value="1"/>
</dbReference>
<comment type="caution">
    <text evidence="4">The sequence shown here is derived from an EMBL/GenBank/DDBJ whole genome shotgun (WGS) entry which is preliminary data.</text>
</comment>
<dbReference type="GO" id="GO:0016787">
    <property type="term" value="F:hydrolase activity"/>
    <property type="evidence" value="ECO:0007669"/>
    <property type="project" value="UniProtKB-KW"/>
</dbReference>
<dbReference type="Gene3D" id="3.40.710.10">
    <property type="entry name" value="DD-peptidase/beta-lactamase superfamily"/>
    <property type="match status" value="1"/>
</dbReference>
<dbReference type="SUPFAM" id="SSF56601">
    <property type="entry name" value="beta-lactamase/transpeptidase-like"/>
    <property type="match status" value="1"/>
</dbReference>
<dbReference type="InterPro" id="IPR050789">
    <property type="entry name" value="Diverse_Enzym_Activities"/>
</dbReference>
<accession>A0AAN6Z224</accession>
<evidence type="ECO:0000259" key="3">
    <source>
        <dbReference type="Pfam" id="PF00144"/>
    </source>
</evidence>
<dbReference type="RefSeq" id="XP_062644920.1">
    <property type="nucleotide sequence ID" value="XM_062790093.1"/>
</dbReference>
<evidence type="ECO:0000256" key="2">
    <source>
        <dbReference type="ARBA" id="ARBA00022801"/>
    </source>
</evidence>
<comment type="similarity">
    <text evidence="1">Belongs to the class-A beta-lactamase family.</text>
</comment>
<dbReference type="AlphaFoldDB" id="A0AAN6Z224"/>
<feature type="domain" description="Beta-lactamase-related" evidence="3">
    <location>
        <begin position="11"/>
        <end position="300"/>
    </location>
</feature>
<dbReference type="InterPro" id="IPR001466">
    <property type="entry name" value="Beta-lactam-related"/>
</dbReference>
<dbReference type="Pfam" id="PF00144">
    <property type="entry name" value="Beta-lactamase"/>
    <property type="match status" value="1"/>
</dbReference>
<proteinExistence type="inferred from homology"/>
<sequence length="403" mass="44226">MADAISKLYGDAVASGLVPGVSVIAGDKEGKVLYSKSFGKASLRKDRDEPFTEFSVCSIASLTKLMTSVAVLQCVEQGKLNLDQDARPMLALMGQHGVITSFNDERNAAVLEANATPITLRMLLTHTSGHEYHWLNPLLGKWRASRGEAVMSGATLDEKSAMPLVFAPGEGFAYGQGHDWAGRAVELVTGSTLDEYMCQHIWAPLGIENDTTFSPKTAPGIWERIVDLSTLNEKGQPPAVDASDRFDQMLNFADCFGGIGVFTSAAAFYTFLSAVFRRDARLLQPDSYEELFRPQLDAVAEQAMNDYLHRSPMHTQLLAMGIPPTIRKTWSLAGMVAQSGQEGRFGKGTTLWEGMPNLEWFMDHEAGVCGTAFCQVLPPLHPNIMSLHEQFQREVFGMVQRGR</sequence>
<organism evidence="4 5">
    <name type="scientific">Parathielavia appendiculata</name>
    <dbReference type="NCBI Taxonomy" id="2587402"/>
    <lineage>
        <taxon>Eukaryota</taxon>
        <taxon>Fungi</taxon>
        <taxon>Dikarya</taxon>
        <taxon>Ascomycota</taxon>
        <taxon>Pezizomycotina</taxon>
        <taxon>Sordariomycetes</taxon>
        <taxon>Sordariomycetidae</taxon>
        <taxon>Sordariales</taxon>
        <taxon>Chaetomiaceae</taxon>
        <taxon>Parathielavia</taxon>
    </lineage>
</organism>
<evidence type="ECO:0000313" key="5">
    <source>
        <dbReference type="Proteomes" id="UP001302602"/>
    </source>
</evidence>
<dbReference type="Proteomes" id="UP001302602">
    <property type="component" value="Unassembled WGS sequence"/>
</dbReference>
<keyword evidence="2" id="KW-0378">Hydrolase</keyword>
<dbReference type="EMBL" id="MU853234">
    <property type="protein sequence ID" value="KAK4121149.1"/>
    <property type="molecule type" value="Genomic_DNA"/>
</dbReference>
<dbReference type="InterPro" id="IPR012338">
    <property type="entry name" value="Beta-lactam/transpept-like"/>
</dbReference>
<gene>
    <name evidence="4" type="ORF">N657DRAFT_601004</name>
</gene>
<reference evidence="4" key="1">
    <citation type="journal article" date="2023" name="Mol. Phylogenet. Evol.">
        <title>Genome-scale phylogeny and comparative genomics of the fungal order Sordariales.</title>
        <authorList>
            <person name="Hensen N."/>
            <person name="Bonometti L."/>
            <person name="Westerberg I."/>
            <person name="Brannstrom I.O."/>
            <person name="Guillou S."/>
            <person name="Cros-Aarteil S."/>
            <person name="Calhoun S."/>
            <person name="Haridas S."/>
            <person name="Kuo A."/>
            <person name="Mondo S."/>
            <person name="Pangilinan J."/>
            <person name="Riley R."/>
            <person name="LaButti K."/>
            <person name="Andreopoulos B."/>
            <person name="Lipzen A."/>
            <person name="Chen C."/>
            <person name="Yan M."/>
            <person name="Daum C."/>
            <person name="Ng V."/>
            <person name="Clum A."/>
            <person name="Steindorff A."/>
            <person name="Ohm R.A."/>
            <person name="Martin F."/>
            <person name="Silar P."/>
            <person name="Natvig D.O."/>
            <person name="Lalanne C."/>
            <person name="Gautier V."/>
            <person name="Ament-Velasquez S.L."/>
            <person name="Kruys A."/>
            <person name="Hutchinson M.I."/>
            <person name="Powell A.J."/>
            <person name="Barry K."/>
            <person name="Miller A.N."/>
            <person name="Grigoriev I.V."/>
            <person name="Debuchy R."/>
            <person name="Gladieux P."/>
            <person name="Hiltunen Thoren M."/>
            <person name="Johannesson H."/>
        </authorList>
    </citation>
    <scope>NUCLEOTIDE SEQUENCE</scope>
    <source>
        <strain evidence="4">CBS 731.68</strain>
    </source>
</reference>
<evidence type="ECO:0000313" key="4">
    <source>
        <dbReference type="EMBL" id="KAK4121149.1"/>
    </source>
</evidence>
<reference evidence="4" key="2">
    <citation type="submission" date="2023-05" db="EMBL/GenBank/DDBJ databases">
        <authorList>
            <consortium name="Lawrence Berkeley National Laboratory"/>
            <person name="Steindorff A."/>
            <person name="Hensen N."/>
            <person name="Bonometti L."/>
            <person name="Westerberg I."/>
            <person name="Brannstrom I.O."/>
            <person name="Guillou S."/>
            <person name="Cros-Aarteil S."/>
            <person name="Calhoun S."/>
            <person name="Haridas S."/>
            <person name="Kuo A."/>
            <person name="Mondo S."/>
            <person name="Pangilinan J."/>
            <person name="Riley R."/>
            <person name="Labutti K."/>
            <person name="Andreopoulos B."/>
            <person name="Lipzen A."/>
            <person name="Chen C."/>
            <person name="Yanf M."/>
            <person name="Daum C."/>
            <person name="Ng V."/>
            <person name="Clum A."/>
            <person name="Ohm R."/>
            <person name="Martin F."/>
            <person name="Silar P."/>
            <person name="Natvig D."/>
            <person name="Lalanne C."/>
            <person name="Gautier V."/>
            <person name="Ament-Velasquez S.L."/>
            <person name="Kruys A."/>
            <person name="Hutchinson M.I."/>
            <person name="Powell A.J."/>
            <person name="Barry K."/>
            <person name="Miller A.N."/>
            <person name="Grigoriev I.V."/>
            <person name="Debuchy R."/>
            <person name="Gladieux P."/>
            <person name="Thoren M.H."/>
            <person name="Johannesson H."/>
        </authorList>
    </citation>
    <scope>NUCLEOTIDE SEQUENCE</scope>
    <source>
        <strain evidence="4">CBS 731.68</strain>
    </source>
</reference>